<dbReference type="InterPro" id="IPR049712">
    <property type="entry name" value="Poly_export"/>
</dbReference>
<dbReference type="EMBL" id="QRHE01000002">
    <property type="protein sequence ID" value="RHF52881.1"/>
    <property type="molecule type" value="Genomic_DNA"/>
</dbReference>
<dbReference type="GO" id="GO:0015288">
    <property type="term" value="F:porin activity"/>
    <property type="evidence" value="ECO:0007669"/>
    <property type="project" value="UniProtKB-KW"/>
</dbReference>
<comment type="caution">
    <text evidence="18">The sequence shown here is derived from an EMBL/GenBank/DDBJ whole genome shotgun (WGS) entry which is preliminary data.</text>
</comment>
<evidence type="ECO:0000256" key="6">
    <source>
        <dbReference type="ARBA" id="ARBA00022692"/>
    </source>
</evidence>
<dbReference type="PANTHER" id="PTHR33619:SF3">
    <property type="entry name" value="POLYSACCHARIDE EXPORT PROTEIN GFCE-RELATED"/>
    <property type="match status" value="1"/>
</dbReference>
<dbReference type="Pfam" id="PF22461">
    <property type="entry name" value="SLBB_2"/>
    <property type="match status" value="1"/>
</dbReference>
<keyword evidence="5" id="KW-0762">Sugar transport</keyword>
<sequence>MKYSLPALTITAFLLSGSAVFAAPTATDIAAQTAMGTLAAPTASVSHTKAAVGSAAHTDTVAALSAQSAQSAADDDDTAARYVESKEMFKTASLRHTTVSPSYRLFRGDTLSILAVGFPDGIGINSITVGLDGYVQLPYVGSVKMEGLTLDEAKAVLMDSLTQYLRIPDLSLVITSYGPRKVYVMGEVNKPGVQDMAIDNMNAYAALATAGGWARKGRSTRIQIMRVIDGTMYYRTLNMKAYTVKHDLTQNVEIEDGDIIYVPRSNGIKLDTDVLPYINAWALYKNLTD</sequence>
<gene>
    <name evidence="18" type="ORF">DW674_02965</name>
</gene>
<keyword evidence="10" id="KW-0626">Porin</keyword>
<evidence type="ECO:0000256" key="2">
    <source>
        <dbReference type="ARBA" id="ARBA00009450"/>
    </source>
</evidence>
<dbReference type="InterPro" id="IPR003715">
    <property type="entry name" value="Poly_export_N"/>
</dbReference>
<dbReference type="GO" id="GO:0046930">
    <property type="term" value="C:pore complex"/>
    <property type="evidence" value="ECO:0007669"/>
    <property type="project" value="UniProtKB-KW"/>
</dbReference>
<evidence type="ECO:0000256" key="1">
    <source>
        <dbReference type="ARBA" id="ARBA00004571"/>
    </source>
</evidence>
<dbReference type="GO" id="GO:0009279">
    <property type="term" value="C:cell outer membrane"/>
    <property type="evidence" value="ECO:0007669"/>
    <property type="project" value="UniProtKB-SubCell"/>
</dbReference>
<keyword evidence="14" id="KW-0449">Lipoprotein</keyword>
<protein>
    <submittedName>
        <fullName evidence="18">Polysaccharide export protein</fullName>
    </submittedName>
</protein>
<feature type="signal peptide" evidence="15">
    <location>
        <begin position="1"/>
        <end position="22"/>
    </location>
</feature>
<evidence type="ECO:0000256" key="7">
    <source>
        <dbReference type="ARBA" id="ARBA00022729"/>
    </source>
</evidence>
<dbReference type="AlphaFoldDB" id="A0A414NYW3"/>
<evidence type="ECO:0000256" key="5">
    <source>
        <dbReference type="ARBA" id="ARBA00022597"/>
    </source>
</evidence>
<evidence type="ECO:0000256" key="14">
    <source>
        <dbReference type="ARBA" id="ARBA00023288"/>
    </source>
</evidence>
<evidence type="ECO:0000256" key="12">
    <source>
        <dbReference type="ARBA" id="ARBA00023139"/>
    </source>
</evidence>
<organism evidence="18 19">
    <name type="scientific">Mitsuokella multacida</name>
    <dbReference type="NCBI Taxonomy" id="52226"/>
    <lineage>
        <taxon>Bacteria</taxon>
        <taxon>Bacillati</taxon>
        <taxon>Bacillota</taxon>
        <taxon>Negativicutes</taxon>
        <taxon>Selenomonadales</taxon>
        <taxon>Selenomonadaceae</taxon>
        <taxon>Mitsuokella</taxon>
    </lineage>
</organism>
<dbReference type="RefSeq" id="WP_118175139.1">
    <property type="nucleotide sequence ID" value="NZ_JAQEAO010000011.1"/>
</dbReference>
<dbReference type="InterPro" id="IPR054765">
    <property type="entry name" value="SLBB_dom"/>
</dbReference>
<evidence type="ECO:0000256" key="4">
    <source>
        <dbReference type="ARBA" id="ARBA00022452"/>
    </source>
</evidence>
<keyword evidence="4" id="KW-1134">Transmembrane beta strand</keyword>
<keyword evidence="8" id="KW-0625">Polysaccharide transport</keyword>
<keyword evidence="11" id="KW-0472">Membrane</keyword>
<evidence type="ECO:0000259" key="17">
    <source>
        <dbReference type="Pfam" id="PF22461"/>
    </source>
</evidence>
<dbReference type="Gene3D" id="3.10.560.10">
    <property type="entry name" value="Outer membrane lipoprotein wza domain like"/>
    <property type="match status" value="1"/>
</dbReference>
<keyword evidence="13" id="KW-0998">Cell outer membrane</keyword>
<evidence type="ECO:0000256" key="3">
    <source>
        <dbReference type="ARBA" id="ARBA00022448"/>
    </source>
</evidence>
<evidence type="ECO:0000256" key="8">
    <source>
        <dbReference type="ARBA" id="ARBA00023047"/>
    </source>
</evidence>
<feature type="chain" id="PRO_5019407933" evidence="15">
    <location>
        <begin position="23"/>
        <end position="289"/>
    </location>
</feature>
<keyword evidence="12" id="KW-0564">Palmitate</keyword>
<evidence type="ECO:0000256" key="11">
    <source>
        <dbReference type="ARBA" id="ARBA00023136"/>
    </source>
</evidence>
<dbReference type="Pfam" id="PF02563">
    <property type="entry name" value="Poly_export"/>
    <property type="match status" value="1"/>
</dbReference>
<dbReference type="PANTHER" id="PTHR33619">
    <property type="entry name" value="POLYSACCHARIDE EXPORT PROTEIN GFCE-RELATED"/>
    <property type="match status" value="1"/>
</dbReference>
<evidence type="ECO:0000256" key="9">
    <source>
        <dbReference type="ARBA" id="ARBA00023065"/>
    </source>
</evidence>
<evidence type="ECO:0000313" key="18">
    <source>
        <dbReference type="EMBL" id="RHF52881.1"/>
    </source>
</evidence>
<feature type="domain" description="Polysaccharide export protein N-terminal" evidence="16">
    <location>
        <begin position="99"/>
        <end position="174"/>
    </location>
</feature>
<proteinExistence type="inferred from homology"/>
<name>A0A414NYW3_9FIRM</name>
<accession>A0A414NYW3</accession>
<keyword evidence="7 15" id="KW-0732">Signal</keyword>
<evidence type="ECO:0000256" key="13">
    <source>
        <dbReference type="ARBA" id="ARBA00023237"/>
    </source>
</evidence>
<feature type="domain" description="SLBB" evidence="17">
    <location>
        <begin position="180"/>
        <end position="262"/>
    </location>
</feature>
<comment type="similarity">
    <text evidence="2">Belongs to the BexD/CtrA/VexA family.</text>
</comment>
<evidence type="ECO:0000313" key="19">
    <source>
        <dbReference type="Proteomes" id="UP000283442"/>
    </source>
</evidence>
<evidence type="ECO:0000259" key="16">
    <source>
        <dbReference type="Pfam" id="PF02563"/>
    </source>
</evidence>
<evidence type="ECO:0000256" key="15">
    <source>
        <dbReference type="SAM" id="SignalP"/>
    </source>
</evidence>
<dbReference type="Proteomes" id="UP000283442">
    <property type="component" value="Unassembled WGS sequence"/>
</dbReference>
<dbReference type="GO" id="GO:0015159">
    <property type="term" value="F:polysaccharide transmembrane transporter activity"/>
    <property type="evidence" value="ECO:0007669"/>
    <property type="project" value="InterPro"/>
</dbReference>
<keyword evidence="3" id="KW-0813">Transport</keyword>
<evidence type="ECO:0000256" key="10">
    <source>
        <dbReference type="ARBA" id="ARBA00023114"/>
    </source>
</evidence>
<comment type="subcellular location">
    <subcellularLocation>
        <location evidence="1">Cell outer membrane</location>
        <topology evidence="1">Multi-pass membrane protein</topology>
    </subcellularLocation>
</comment>
<dbReference type="GO" id="GO:0006811">
    <property type="term" value="P:monoatomic ion transport"/>
    <property type="evidence" value="ECO:0007669"/>
    <property type="project" value="UniProtKB-KW"/>
</dbReference>
<dbReference type="Gene3D" id="3.30.1950.10">
    <property type="entry name" value="wza like domain"/>
    <property type="match status" value="1"/>
</dbReference>
<dbReference type="OrthoDB" id="8291at2"/>
<keyword evidence="6" id="KW-0812">Transmembrane</keyword>
<keyword evidence="9" id="KW-0406">Ion transport</keyword>
<reference evidence="18 19" key="1">
    <citation type="submission" date="2018-08" db="EMBL/GenBank/DDBJ databases">
        <title>A genome reference for cultivated species of the human gut microbiota.</title>
        <authorList>
            <person name="Zou Y."/>
            <person name="Xue W."/>
            <person name="Luo G."/>
        </authorList>
    </citation>
    <scope>NUCLEOTIDE SEQUENCE [LARGE SCALE GENOMIC DNA]</scope>
    <source>
        <strain evidence="18 19">AM25-21AC</strain>
    </source>
</reference>